<dbReference type="InterPro" id="IPR036837">
    <property type="entry name" value="Cation_efflux_CTD_sf"/>
</dbReference>
<feature type="transmembrane region" description="Helical" evidence="8">
    <location>
        <begin position="155"/>
        <end position="173"/>
    </location>
</feature>
<dbReference type="SUPFAM" id="SSF160240">
    <property type="entry name" value="Cation efflux protein cytoplasmic domain-like"/>
    <property type="match status" value="1"/>
</dbReference>
<evidence type="ECO:0000259" key="10">
    <source>
        <dbReference type="Pfam" id="PF16916"/>
    </source>
</evidence>
<evidence type="ECO:0000256" key="3">
    <source>
        <dbReference type="ARBA" id="ARBA00022448"/>
    </source>
</evidence>
<dbReference type="OrthoDB" id="9806522at2"/>
<dbReference type="AlphaFoldDB" id="A0A0D7X2Q6"/>
<dbReference type="PANTHER" id="PTHR43840">
    <property type="entry name" value="MITOCHONDRIAL METAL TRANSPORTER 1-RELATED"/>
    <property type="match status" value="1"/>
</dbReference>
<comment type="similarity">
    <text evidence="2">Belongs to the cation diffusion facilitator (CDF) transporter (TC 2.A.4) family.</text>
</comment>
<dbReference type="GO" id="GO:0008324">
    <property type="term" value="F:monoatomic cation transmembrane transporter activity"/>
    <property type="evidence" value="ECO:0007669"/>
    <property type="project" value="InterPro"/>
</dbReference>
<feature type="region of interest" description="Disordered" evidence="7">
    <location>
        <begin position="301"/>
        <end position="322"/>
    </location>
</feature>
<evidence type="ECO:0000256" key="6">
    <source>
        <dbReference type="ARBA" id="ARBA00023136"/>
    </source>
</evidence>
<feature type="transmembrane region" description="Helical" evidence="8">
    <location>
        <begin position="12"/>
        <end position="30"/>
    </location>
</feature>
<dbReference type="EMBL" id="JTHP01000018">
    <property type="protein sequence ID" value="KJD45524.1"/>
    <property type="molecule type" value="Genomic_DNA"/>
</dbReference>
<name>A0A0D7X2Q6_9BACL</name>
<keyword evidence="4 8" id="KW-0812">Transmembrane</keyword>
<evidence type="ECO:0000259" key="9">
    <source>
        <dbReference type="Pfam" id="PF01545"/>
    </source>
</evidence>
<feature type="domain" description="Cation efflux protein cytoplasmic" evidence="10">
    <location>
        <begin position="219"/>
        <end position="294"/>
    </location>
</feature>
<dbReference type="Pfam" id="PF16916">
    <property type="entry name" value="ZT_dimer"/>
    <property type="match status" value="1"/>
</dbReference>
<comment type="subcellular location">
    <subcellularLocation>
        <location evidence="1">Membrane</location>
        <topology evidence="1">Multi-pass membrane protein</topology>
    </subcellularLocation>
</comment>
<accession>A0A0D7X2Q6</accession>
<dbReference type="Pfam" id="PF01545">
    <property type="entry name" value="Cation_efflux"/>
    <property type="match status" value="1"/>
</dbReference>
<dbReference type="InterPro" id="IPR027469">
    <property type="entry name" value="Cation_efflux_TMD_sf"/>
</dbReference>
<evidence type="ECO:0000313" key="11">
    <source>
        <dbReference type="EMBL" id="KJD45524.1"/>
    </source>
</evidence>
<dbReference type="InterPro" id="IPR058533">
    <property type="entry name" value="Cation_efflux_TM"/>
</dbReference>
<feature type="transmembrane region" description="Helical" evidence="8">
    <location>
        <begin position="115"/>
        <end position="134"/>
    </location>
</feature>
<feature type="transmembrane region" description="Helical" evidence="8">
    <location>
        <begin position="81"/>
        <end position="103"/>
    </location>
</feature>
<feature type="domain" description="Cation efflux protein transmembrane" evidence="9">
    <location>
        <begin position="15"/>
        <end position="213"/>
    </location>
</feature>
<proteinExistence type="inferred from homology"/>
<keyword evidence="5 8" id="KW-1133">Transmembrane helix</keyword>
<dbReference type="InterPro" id="IPR050291">
    <property type="entry name" value="CDF_Transporter"/>
</dbReference>
<keyword evidence="3" id="KW-0813">Transport</keyword>
<dbReference type="PANTHER" id="PTHR43840:SF15">
    <property type="entry name" value="MITOCHONDRIAL METAL TRANSPORTER 1-RELATED"/>
    <property type="match status" value="1"/>
</dbReference>
<reference evidence="11 12" key="1">
    <citation type="submission" date="2014-11" db="EMBL/GenBank/DDBJ databases">
        <title>Draft Genome Sequences of Paenibacillus polymyxa NRRL B-30509 and Paenibacillus terrae NRRL B-30644, Strains from a Poultry Environment that Produce Tridecaptin A and Paenicidins.</title>
        <authorList>
            <person name="van Belkum M.J."/>
            <person name="Lohans C.T."/>
            <person name="Vederas J.C."/>
        </authorList>
    </citation>
    <scope>NUCLEOTIDE SEQUENCE [LARGE SCALE GENOMIC DNA]</scope>
    <source>
        <strain evidence="11 12">NRRL B-30644</strain>
    </source>
</reference>
<evidence type="ECO:0000256" key="8">
    <source>
        <dbReference type="SAM" id="Phobius"/>
    </source>
</evidence>
<evidence type="ECO:0000256" key="4">
    <source>
        <dbReference type="ARBA" id="ARBA00022692"/>
    </source>
</evidence>
<dbReference type="PATRIC" id="fig|159743.3.peg.2442"/>
<evidence type="ECO:0000256" key="1">
    <source>
        <dbReference type="ARBA" id="ARBA00004141"/>
    </source>
</evidence>
<dbReference type="InterPro" id="IPR027470">
    <property type="entry name" value="Cation_efflux_CTD"/>
</dbReference>
<dbReference type="GO" id="GO:0016020">
    <property type="term" value="C:membrane"/>
    <property type="evidence" value="ECO:0007669"/>
    <property type="project" value="UniProtKB-SubCell"/>
</dbReference>
<dbReference type="Gene3D" id="3.30.70.1350">
    <property type="entry name" value="Cation efflux protein, cytoplasmic domain"/>
    <property type="match status" value="1"/>
</dbReference>
<evidence type="ECO:0000256" key="2">
    <source>
        <dbReference type="ARBA" id="ARBA00008114"/>
    </source>
</evidence>
<dbReference type="Proteomes" id="UP000032534">
    <property type="component" value="Unassembled WGS sequence"/>
</dbReference>
<comment type="caution">
    <text evidence="11">The sequence shown here is derived from an EMBL/GenBank/DDBJ whole genome shotgun (WGS) entry which is preliminary data.</text>
</comment>
<evidence type="ECO:0000256" key="5">
    <source>
        <dbReference type="ARBA" id="ARBA00022989"/>
    </source>
</evidence>
<feature type="transmembrane region" description="Helical" evidence="8">
    <location>
        <begin position="179"/>
        <end position="198"/>
    </location>
</feature>
<organism evidence="11 12">
    <name type="scientific">Paenibacillus terrae</name>
    <dbReference type="NCBI Taxonomy" id="159743"/>
    <lineage>
        <taxon>Bacteria</taxon>
        <taxon>Bacillati</taxon>
        <taxon>Bacillota</taxon>
        <taxon>Bacilli</taxon>
        <taxon>Bacillales</taxon>
        <taxon>Paenibacillaceae</taxon>
        <taxon>Paenibacillus</taxon>
    </lineage>
</organism>
<dbReference type="RefSeq" id="WP_044646169.1">
    <property type="nucleotide sequence ID" value="NZ_JTHP01000018.1"/>
</dbReference>
<protein>
    <submittedName>
        <fullName evidence="11">Cation diffusion facilitator family transporter</fullName>
    </submittedName>
</protein>
<feature type="compositionally biased region" description="Basic and acidic residues" evidence="7">
    <location>
        <begin position="308"/>
        <end position="322"/>
    </location>
</feature>
<dbReference type="Gene3D" id="1.20.1510.10">
    <property type="entry name" value="Cation efflux protein transmembrane domain"/>
    <property type="match status" value="1"/>
</dbReference>
<gene>
    <name evidence="11" type="ORF">QD47_10970</name>
</gene>
<dbReference type="NCBIfam" id="TIGR01297">
    <property type="entry name" value="CDF"/>
    <property type="match status" value="1"/>
</dbReference>
<evidence type="ECO:0000313" key="12">
    <source>
        <dbReference type="Proteomes" id="UP000032534"/>
    </source>
</evidence>
<sequence length="322" mass="35090">MQEQDMGKRAMVSAWISLISNILLTGIKIITGVMFSSKVLVADGVHNAGDVIASATALGAMRISSLPPDEDHPYGHGKAEVIGASVVAVILFAAGIFIGYHSIIALFEPMPKEHILALVAAIISLLWKQWLYIYTIRIGRAANSQGLIATAKDHLADVYASAAAVLGIGLGLIGEHWSIHILSYGDPIAGFVVALLVLRLAWEMGRESIDVLMEKAIATEEIESYAEAALSVAEVQRIDRIRAREHGHYIIVDIRASVDASLTIQQGHDIIRLIKGAVMKQEPRVYEVLVHLNPWYADTPDNANLAPQEHKNNSVTDKENYH</sequence>
<dbReference type="SUPFAM" id="SSF161111">
    <property type="entry name" value="Cation efflux protein transmembrane domain-like"/>
    <property type="match status" value="1"/>
</dbReference>
<keyword evidence="6 8" id="KW-0472">Membrane</keyword>
<evidence type="ECO:0000256" key="7">
    <source>
        <dbReference type="SAM" id="MobiDB-lite"/>
    </source>
</evidence>
<dbReference type="FunFam" id="1.20.1510.10:FF:000006">
    <property type="entry name" value="Divalent cation efflux transporter"/>
    <property type="match status" value="1"/>
</dbReference>
<dbReference type="InterPro" id="IPR002524">
    <property type="entry name" value="Cation_efflux"/>
</dbReference>
<keyword evidence="12" id="KW-1185">Reference proteome</keyword>